<comment type="caution">
    <text evidence="7">The sequence shown here is derived from an EMBL/GenBank/DDBJ whole genome shotgun (WGS) entry which is preliminary data.</text>
</comment>
<dbReference type="SUPFAM" id="SSF51445">
    <property type="entry name" value="(Trans)glycosidases"/>
    <property type="match status" value="1"/>
</dbReference>
<dbReference type="GO" id="GO:0030246">
    <property type="term" value="F:carbohydrate binding"/>
    <property type="evidence" value="ECO:0007669"/>
    <property type="project" value="InterPro"/>
</dbReference>
<gene>
    <name evidence="7" type="primary">yicI_1</name>
    <name evidence="7" type="ORF">WG78_09700</name>
</gene>
<feature type="region of interest" description="Disordered" evidence="3">
    <location>
        <begin position="786"/>
        <end position="808"/>
    </location>
</feature>
<dbReference type="Gene3D" id="2.60.40.1180">
    <property type="entry name" value="Golgi alpha-mannosidase II"/>
    <property type="match status" value="1"/>
</dbReference>
<feature type="domain" description="Glycoside hydrolase family 31 N-terminal" evidence="5">
    <location>
        <begin position="32"/>
        <end position="220"/>
    </location>
</feature>
<dbReference type="InterPro" id="IPR048395">
    <property type="entry name" value="Glyco_hydro_31_C"/>
</dbReference>
<name>A0A0N0GPC5_9NEIS</name>
<dbReference type="InterPro" id="IPR017853">
    <property type="entry name" value="GH"/>
</dbReference>
<dbReference type="InterPro" id="IPR011013">
    <property type="entry name" value="Gal_mutarotase_sf_dom"/>
</dbReference>
<feature type="domain" description="Glycoside hydrolase family 31 TIM barrel" evidence="4">
    <location>
        <begin position="266"/>
        <end position="592"/>
    </location>
</feature>
<dbReference type="Gene3D" id="2.60.40.1760">
    <property type="entry name" value="glycosyl hydrolase (family 31)"/>
    <property type="match status" value="1"/>
</dbReference>
<dbReference type="EC" id="3.2.1.177" evidence="7"/>
<accession>A0A0N0GPC5</accession>
<keyword evidence="8" id="KW-1185">Reference proteome</keyword>
<dbReference type="Gene3D" id="3.20.20.80">
    <property type="entry name" value="Glycosidases"/>
    <property type="match status" value="1"/>
</dbReference>
<evidence type="ECO:0000259" key="4">
    <source>
        <dbReference type="Pfam" id="PF01055"/>
    </source>
</evidence>
<keyword evidence="2 7" id="KW-0326">Glycosidase</keyword>
<dbReference type="STRING" id="857265.WG78_09700"/>
<dbReference type="EMBL" id="LAQT01000007">
    <property type="protein sequence ID" value="KPC53354.1"/>
    <property type="molecule type" value="Genomic_DNA"/>
</dbReference>
<evidence type="ECO:0000313" key="7">
    <source>
        <dbReference type="EMBL" id="KPC53354.1"/>
    </source>
</evidence>
<dbReference type="SUPFAM" id="SSF51011">
    <property type="entry name" value="Glycosyl hydrolase domain"/>
    <property type="match status" value="1"/>
</dbReference>
<sequence length="808" mass="89552">MPQAAYPPVFALQTRQGALLTLRSADHEHLAHIFVLENDILRVLVLPGAQLKQPHSWAIAPGLAEVPTAGRDRFDLRGFTLPDYQIRHLPGQLVVETCQLRLTITLVGLRCHWQNYLNGAWHDVAADRACQSLNWGSWDQRVYHYLQHDERQMYFGLGERSGPSNRAGQRYRMQGVDASGYDASNTDPLYKHIPFYLAWHCDSAAPVGFFYDTLADCTFDMGREVDACYGPSRSFIAEHGDLDYYVFGGDSLLHIVQRYTWLTGRPALMPRWALGCSSAAVRELAAADTQRRVDEFIANRAQHDMLCDVVHLISRQRDAAHGHAPTDPVAPEDTQRWLRRAQDQGVHLIAGITPGLLHNHPRFTEAAAQGLFIKGYDGKPQRLPLRGGSGAYLDFTQPATVRWWQAVLKTTLLDAGINALRLDDAEYDIRNADAIAYQAGQRVAASEIKPLQPLLSAQASCKALQTSYPTQRPLLTSRAGFAGMQRYLQTWSGEPRAGWDTLRFNIKMAWGLALCGVSNTGHALAGNAPAPSERELYLRTLQAHLLLPRLGFQPCTDAGSPLAAPWHDAGLVAPLRMLLQLRERLLPHLYHLLWRAHAKFEPVVRPTLLNFPDDADCFADNDDWMLGADLLIAPVVQPGATTRAVYLPQGCGWFDGYRGSYYPGGQTVTVSAQITDPPVLMVRAGAIIALNTATQYGDERADTRGFALYPPSGEGQYCGECFDDDGISPLSLAAGAAHLWRLKLDCRDDALKLTLTSPDRFRSHEVVTLYLPEQETRPLRAPGWHVAPGEPSAPSRSLLLVRNNAAPP</sequence>
<dbReference type="InterPro" id="IPR000322">
    <property type="entry name" value="Glyco_hydro_31_TIM"/>
</dbReference>
<dbReference type="CDD" id="cd14752">
    <property type="entry name" value="GH31_N"/>
    <property type="match status" value="1"/>
</dbReference>
<evidence type="ECO:0000256" key="1">
    <source>
        <dbReference type="ARBA" id="ARBA00007806"/>
    </source>
</evidence>
<protein>
    <submittedName>
        <fullName evidence="7">Alpha-xylosidase</fullName>
        <ecNumber evidence="7">3.2.1.177</ecNumber>
    </submittedName>
</protein>
<dbReference type="Pfam" id="PF01055">
    <property type="entry name" value="Glyco_hydro_31_2nd"/>
    <property type="match status" value="1"/>
</dbReference>
<dbReference type="InterPro" id="IPR025887">
    <property type="entry name" value="Glyco_hydro_31_N_dom"/>
</dbReference>
<dbReference type="RefSeq" id="WP_152969137.1">
    <property type="nucleotide sequence ID" value="NZ_LAQT01000007.1"/>
</dbReference>
<dbReference type="Proteomes" id="UP000037939">
    <property type="component" value="Unassembled WGS sequence"/>
</dbReference>
<dbReference type="PANTHER" id="PTHR22762">
    <property type="entry name" value="ALPHA-GLUCOSIDASE"/>
    <property type="match status" value="1"/>
</dbReference>
<dbReference type="InterPro" id="IPR013780">
    <property type="entry name" value="Glyco_hydro_b"/>
</dbReference>
<dbReference type="OrthoDB" id="176168at2"/>
<dbReference type="PATRIC" id="fig|857265.3.peg.1996"/>
<proteinExistence type="inferred from homology"/>
<dbReference type="PANTHER" id="PTHR22762:SF165">
    <property type="entry name" value="PUTATIVE (AFU_ORTHOLOGUE AFUA_1G06560)-RELATED"/>
    <property type="match status" value="1"/>
</dbReference>
<dbReference type="SUPFAM" id="SSF74650">
    <property type="entry name" value="Galactose mutarotase-like"/>
    <property type="match status" value="1"/>
</dbReference>
<dbReference type="AlphaFoldDB" id="A0A0N0GPC5"/>
<evidence type="ECO:0000256" key="2">
    <source>
        <dbReference type="RuleBase" id="RU361185"/>
    </source>
</evidence>
<reference evidence="7 8" key="1">
    <citation type="submission" date="2015-07" db="EMBL/GenBank/DDBJ databases">
        <title>Draft genome sequence of the Amantichitinum ursilacus IGB-41, a new chitin-degrading bacterium.</title>
        <authorList>
            <person name="Kirstahler P."/>
            <person name="Guenther M."/>
            <person name="Grumaz C."/>
            <person name="Rupp S."/>
            <person name="Zibek S."/>
            <person name="Sohn K."/>
        </authorList>
    </citation>
    <scope>NUCLEOTIDE SEQUENCE [LARGE SCALE GENOMIC DNA]</scope>
    <source>
        <strain evidence="7 8">IGB-41</strain>
    </source>
</reference>
<evidence type="ECO:0000256" key="3">
    <source>
        <dbReference type="SAM" id="MobiDB-lite"/>
    </source>
</evidence>
<keyword evidence="2 7" id="KW-0378">Hydrolase</keyword>
<dbReference type="Pfam" id="PF21365">
    <property type="entry name" value="Glyco_hydro_31_3rd"/>
    <property type="match status" value="1"/>
</dbReference>
<evidence type="ECO:0000313" key="8">
    <source>
        <dbReference type="Proteomes" id="UP000037939"/>
    </source>
</evidence>
<evidence type="ECO:0000259" key="5">
    <source>
        <dbReference type="Pfam" id="PF13802"/>
    </source>
</evidence>
<feature type="domain" description="Glycosyl hydrolase family 31 C-terminal" evidence="6">
    <location>
        <begin position="601"/>
        <end position="688"/>
    </location>
</feature>
<dbReference type="GO" id="GO:0061634">
    <property type="term" value="F:alpha-D-xyloside xylohydrolase"/>
    <property type="evidence" value="ECO:0007669"/>
    <property type="project" value="UniProtKB-EC"/>
</dbReference>
<comment type="similarity">
    <text evidence="1 2">Belongs to the glycosyl hydrolase 31 family.</text>
</comment>
<evidence type="ECO:0000259" key="6">
    <source>
        <dbReference type="Pfam" id="PF21365"/>
    </source>
</evidence>
<dbReference type="Pfam" id="PF13802">
    <property type="entry name" value="Gal_mutarotas_2"/>
    <property type="match status" value="1"/>
</dbReference>
<organism evidence="7 8">
    <name type="scientific">Amantichitinum ursilacus</name>
    <dbReference type="NCBI Taxonomy" id="857265"/>
    <lineage>
        <taxon>Bacteria</taxon>
        <taxon>Pseudomonadati</taxon>
        <taxon>Pseudomonadota</taxon>
        <taxon>Betaproteobacteria</taxon>
        <taxon>Neisseriales</taxon>
        <taxon>Chitinibacteraceae</taxon>
        <taxon>Amantichitinum</taxon>
    </lineage>
</organism>
<dbReference type="GO" id="GO:0005975">
    <property type="term" value="P:carbohydrate metabolic process"/>
    <property type="evidence" value="ECO:0007669"/>
    <property type="project" value="InterPro"/>
</dbReference>